<dbReference type="InterPro" id="IPR011701">
    <property type="entry name" value="MFS"/>
</dbReference>
<dbReference type="SUPFAM" id="SSF103473">
    <property type="entry name" value="MFS general substrate transporter"/>
    <property type="match status" value="2"/>
</dbReference>
<feature type="compositionally biased region" description="Basic and acidic residues" evidence="5">
    <location>
        <begin position="21"/>
        <end position="33"/>
    </location>
</feature>
<feature type="transmembrane region" description="Helical" evidence="6">
    <location>
        <begin position="405"/>
        <end position="425"/>
    </location>
</feature>
<feature type="region of interest" description="Disordered" evidence="5">
    <location>
        <begin position="1"/>
        <end position="48"/>
    </location>
</feature>
<dbReference type="GO" id="GO:0005886">
    <property type="term" value="C:plasma membrane"/>
    <property type="evidence" value="ECO:0007669"/>
    <property type="project" value="TreeGrafter"/>
</dbReference>
<feature type="transmembrane region" description="Helical" evidence="6">
    <location>
        <begin position="265"/>
        <end position="284"/>
    </location>
</feature>
<feature type="transmembrane region" description="Helical" evidence="6">
    <location>
        <begin position="184"/>
        <end position="205"/>
    </location>
</feature>
<evidence type="ECO:0000259" key="7">
    <source>
        <dbReference type="PROSITE" id="PS50850"/>
    </source>
</evidence>
<keyword evidence="2 6" id="KW-0812">Transmembrane</keyword>
<dbReference type="Pfam" id="PF07690">
    <property type="entry name" value="MFS_1"/>
    <property type="match status" value="1"/>
</dbReference>
<evidence type="ECO:0000256" key="5">
    <source>
        <dbReference type="SAM" id="MobiDB-lite"/>
    </source>
</evidence>
<feature type="domain" description="Major facilitator superfamily (MFS) profile" evidence="7">
    <location>
        <begin position="64"/>
        <end position="527"/>
    </location>
</feature>
<feature type="transmembrane region" description="Helical" evidence="6">
    <location>
        <begin position="217"/>
        <end position="237"/>
    </location>
</feature>
<dbReference type="PANTHER" id="PTHR23501:SF43">
    <property type="entry name" value="MULTIDRUG TRANSPORTER, PUTATIVE (AFU_ORTHOLOGUE AFUA_6G03040)-RELATED"/>
    <property type="match status" value="1"/>
</dbReference>
<dbReference type="Gene3D" id="1.20.1720.10">
    <property type="entry name" value="Multidrug resistance protein D"/>
    <property type="match status" value="1"/>
</dbReference>
<protein>
    <submittedName>
        <fullName evidence="8">MFS general substrate transporter</fullName>
    </submittedName>
</protein>
<evidence type="ECO:0000313" key="8">
    <source>
        <dbReference type="EMBL" id="PYH88111.1"/>
    </source>
</evidence>
<feature type="transmembrane region" description="Helical" evidence="6">
    <location>
        <begin position="154"/>
        <end position="175"/>
    </location>
</feature>
<dbReference type="GO" id="GO:0022857">
    <property type="term" value="F:transmembrane transporter activity"/>
    <property type="evidence" value="ECO:0007669"/>
    <property type="project" value="InterPro"/>
</dbReference>
<feature type="transmembrane region" description="Helical" evidence="6">
    <location>
        <begin position="296"/>
        <end position="315"/>
    </location>
</feature>
<keyword evidence="4 6" id="KW-0472">Membrane</keyword>
<dbReference type="PROSITE" id="PS50850">
    <property type="entry name" value="MFS"/>
    <property type="match status" value="1"/>
</dbReference>
<evidence type="ECO:0000256" key="1">
    <source>
        <dbReference type="ARBA" id="ARBA00004141"/>
    </source>
</evidence>
<feature type="transmembrane region" description="Helical" evidence="6">
    <location>
        <begin position="99"/>
        <end position="117"/>
    </location>
</feature>
<dbReference type="InterPro" id="IPR020846">
    <property type="entry name" value="MFS_dom"/>
</dbReference>
<dbReference type="EMBL" id="KZ826125">
    <property type="protein sequence ID" value="PYH88111.1"/>
    <property type="molecule type" value="Genomic_DNA"/>
</dbReference>
<feature type="transmembrane region" description="Helical" evidence="6">
    <location>
        <begin position="339"/>
        <end position="356"/>
    </location>
</feature>
<name>A0A319CUL8_9EURO</name>
<organism evidence="8 9">
    <name type="scientific">Aspergillus ellipticus CBS 707.79</name>
    <dbReference type="NCBI Taxonomy" id="1448320"/>
    <lineage>
        <taxon>Eukaryota</taxon>
        <taxon>Fungi</taxon>
        <taxon>Dikarya</taxon>
        <taxon>Ascomycota</taxon>
        <taxon>Pezizomycotina</taxon>
        <taxon>Eurotiomycetes</taxon>
        <taxon>Eurotiomycetidae</taxon>
        <taxon>Eurotiales</taxon>
        <taxon>Aspergillaceae</taxon>
        <taxon>Aspergillus</taxon>
        <taxon>Aspergillus subgen. Circumdati</taxon>
    </lineage>
</organism>
<gene>
    <name evidence="8" type="ORF">BO71DRAFT_404107</name>
</gene>
<evidence type="ECO:0000256" key="2">
    <source>
        <dbReference type="ARBA" id="ARBA00022692"/>
    </source>
</evidence>
<dbReference type="OrthoDB" id="440553at2759"/>
<comment type="subcellular location">
    <subcellularLocation>
        <location evidence="1">Membrane</location>
        <topology evidence="1">Multi-pass membrane protein</topology>
    </subcellularLocation>
</comment>
<dbReference type="PROSITE" id="PS00216">
    <property type="entry name" value="SUGAR_TRANSPORT_1"/>
    <property type="match status" value="1"/>
</dbReference>
<proteinExistence type="predicted"/>
<evidence type="ECO:0000256" key="4">
    <source>
        <dbReference type="ARBA" id="ARBA00023136"/>
    </source>
</evidence>
<dbReference type="InterPro" id="IPR036259">
    <property type="entry name" value="MFS_trans_sf"/>
</dbReference>
<feature type="transmembrane region" description="Helical" evidence="6">
    <location>
        <begin position="63"/>
        <end position="87"/>
    </location>
</feature>
<reference evidence="8 9" key="1">
    <citation type="submission" date="2018-02" db="EMBL/GenBank/DDBJ databases">
        <title>The genomes of Aspergillus section Nigri reveals drivers in fungal speciation.</title>
        <authorList>
            <consortium name="DOE Joint Genome Institute"/>
            <person name="Vesth T.C."/>
            <person name="Nybo J."/>
            <person name="Theobald S."/>
            <person name="Brandl J."/>
            <person name="Frisvad J.C."/>
            <person name="Nielsen K.F."/>
            <person name="Lyhne E.K."/>
            <person name="Kogle M.E."/>
            <person name="Kuo A."/>
            <person name="Riley R."/>
            <person name="Clum A."/>
            <person name="Nolan M."/>
            <person name="Lipzen A."/>
            <person name="Salamov A."/>
            <person name="Henrissat B."/>
            <person name="Wiebenga A."/>
            <person name="De vries R.P."/>
            <person name="Grigoriev I.V."/>
            <person name="Mortensen U.H."/>
            <person name="Andersen M.R."/>
            <person name="Baker S.E."/>
        </authorList>
    </citation>
    <scope>NUCLEOTIDE SEQUENCE [LARGE SCALE GENOMIC DNA]</scope>
    <source>
        <strain evidence="8 9">CBS 707.79</strain>
    </source>
</reference>
<feature type="transmembrane region" description="Helical" evidence="6">
    <location>
        <begin position="477"/>
        <end position="497"/>
    </location>
</feature>
<evidence type="ECO:0000256" key="3">
    <source>
        <dbReference type="ARBA" id="ARBA00022989"/>
    </source>
</evidence>
<feature type="transmembrane region" description="Helical" evidence="6">
    <location>
        <begin position="129"/>
        <end position="148"/>
    </location>
</feature>
<keyword evidence="9" id="KW-1185">Reference proteome</keyword>
<dbReference type="Gene3D" id="1.20.1250.20">
    <property type="entry name" value="MFS general substrate transporter like domains"/>
    <property type="match status" value="1"/>
</dbReference>
<evidence type="ECO:0000256" key="6">
    <source>
        <dbReference type="SAM" id="Phobius"/>
    </source>
</evidence>
<sequence length="568" mass="61918">MGNSTIPAVEEVGVDVSSQERSFDARSVQEKGLDISSQEGKSVDTPLTEEPPQKYIQGLRLHVITGALCLCLFLTNLEIPIVTTALISISSEIGGLNKIYWITTAYLLGYAGLLVLTAKFSDLIGRKTCLLFAVFMFTVFSAACGAAQTMEQLIIFRAFQGIGGAGNYSLCTVIVMELVPPEKFAVYTSSIAVVYVFSLVLGPLFGGAITQHTTWRWVFLLNVPPAVIAGIVLVIVLPNRFPHHNTPPTSKLSILQGTKRVLRRADILGSLLLLAATLLLVTALEEADEEYSWKSAFTIALLTISGILWIMFFLWERLVTLREGLVEPVFPWRFMKNRVWLAMLLNAICLGATWFVTMFELPQRFQIVNALSPFDAAVRFIAFTLAAPIGSIFAPTIGKKFKVPLLYLVLFASCVQVIAYALLGTFDDSLQIHARQYGYQILAGFGCGINISLLILMTPFAVEKRDGAVAMGSVAQFRIMGGCIGLAIVTAVSNSYLRTHLGEVLSPETAQAVLKSVDTLSTLPAATQTAVRQVYSASYNLQMKVLAGFAGGQIIASFLMWDKNPIVV</sequence>
<keyword evidence="3 6" id="KW-1133">Transmembrane helix</keyword>
<dbReference type="PANTHER" id="PTHR23501">
    <property type="entry name" value="MAJOR FACILITATOR SUPERFAMILY"/>
    <property type="match status" value="1"/>
</dbReference>
<feature type="transmembrane region" description="Helical" evidence="6">
    <location>
        <begin position="376"/>
        <end position="398"/>
    </location>
</feature>
<dbReference type="VEuPathDB" id="FungiDB:BO71DRAFT_404107"/>
<dbReference type="InterPro" id="IPR005829">
    <property type="entry name" value="Sugar_transporter_CS"/>
</dbReference>
<accession>A0A319CUL8</accession>
<dbReference type="Proteomes" id="UP000247810">
    <property type="component" value="Unassembled WGS sequence"/>
</dbReference>
<dbReference type="AlphaFoldDB" id="A0A319CUL8"/>
<evidence type="ECO:0000313" key="9">
    <source>
        <dbReference type="Proteomes" id="UP000247810"/>
    </source>
</evidence>
<feature type="transmembrane region" description="Helical" evidence="6">
    <location>
        <begin position="437"/>
        <end position="456"/>
    </location>
</feature>